<gene>
    <name evidence="1" type="ORF">WJX84_004087</name>
</gene>
<evidence type="ECO:0000313" key="2">
    <source>
        <dbReference type="Proteomes" id="UP001485043"/>
    </source>
</evidence>
<dbReference type="Proteomes" id="UP001485043">
    <property type="component" value="Unassembled WGS sequence"/>
</dbReference>
<organism evidence="1 2">
    <name type="scientific">Apatococcus fuscideae</name>
    <dbReference type="NCBI Taxonomy" id="2026836"/>
    <lineage>
        <taxon>Eukaryota</taxon>
        <taxon>Viridiplantae</taxon>
        <taxon>Chlorophyta</taxon>
        <taxon>core chlorophytes</taxon>
        <taxon>Trebouxiophyceae</taxon>
        <taxon>Chlorellales</taxon>
        <taxon>Chlorellaceae</taxon>
        <taxon>Apatococcus</taxon>
    </lineage>
</organism>
<accession>A0AAW1SVI3</accession>
<sequence>MYQRYPGYTLGSLQASRGATSDHLYQSAAAVSLEAACGCLSRIFFRAADSEGRSAVREACRRRRRSLCRLSNVKEEPHALAALVIILHDTRHLQETTVQTGQETGIDQKTAG</sequence>
<dbReference type="EMBL" id="JALJOV010000819">
    <property type="protein sequence ID" value="KAK9861068.1"/>
    <property type="molecule type" value="Genomic_DNA"/>
</dbReference>
<evidence type="ECO:0000313" key="1">
    <source>
        <dbReference type="EMBL" id="KAK9861068.1"/>
    </source>
</evidence>
<keyword evidence="2" id="KW-1185">Reference proteome</keyword>
<dbReference type="AlphaFoldDB" id="A0AAW1SVI3"/>
<comment type="caution">
    <text evidence="1">The sequence shown here is derived from an EMBL/GenBank/DDBJ whole genome shotgun (WGS) entry which is preliminary data.</text>
</comment>
<reference evidence="1 2" key="1">
    <citation type="journal article" date="2024" name="Nat. Commun.">
        <title>Phylogenomics reveals the evolutionary origins of lichenization in chlorophyte algae.</title>
        <authorList>
            <person name="Puginier C."/>
            <person name="Libourel C."/>
            <person name="Otte J."/>
            <person name="Skaloud P."/>
            <person name="Haon M."/>
            <person name="Grisel S."/>
            <person name="Petersen M."/>
            <person name="Berrin J.G."/>
            <person name="Delaux P.M."/>
            <person name="Dal Grande F."/>
            <person name="Keller J."/>
        </authorList>
    </citation>
    <scope>NUCLEOTIDE SEQUENCE [LARGE SCALE GENOMIC DNA]</scope>
    <source>
        <strain evidence="1 2">SAG 2523</strain>
    </source>
</reference>
<protein>
    <submittedName>
        <fullName evidence="1">Uncharacterized protein</fullName>
    </submittedName>
</protein>
<proteinExistence type="predicted"/>
<name>A0AAW1SVI3_9CHLO</name>